<dbReference type="CDD" id="cd06558">
    <property type="entry name" value="crotonase-like"/>
    <property type="match status" value="1"/>
</dbReference>
<comment type="similarity">
    <text evidence="1 2">Belongs to the enoyl-CoA hydratase/isomerase family.</text>
</comment>
<dbReference type="SUPFAM" id="SSF52096">
    <property type="entry name" value="ClpP/crotonase"/>
    <property type="match status" value="1"/>
</dbReference>
<dbReference type="AlphaFoldDB" id="A0A417ZBE7"/>
<proteinExistence type="inferred from homology"/>
<dbReference type="Pfam" id="PF00378">
    <property type="entry name" value="ECH_1"/>
    <property type="match status" value="1"/>
</dbReference>
<dbReference type="EMBL" id="QWLM01000001">
    <property type="protein sequence ID" value="RHW47969.1"/>
    <property type="molecule type" value="Genomic_DNA"/>
</dbReference>
<comment type="caution">
    <text evidence="3">The sequence shown here is derived from an EMBL/GenBank/DDBJ whole genome shotgun (WGS) entry which is preliminary data.</text>
</comment>
<dbReference type="PANTHER" id="PTHR43459">
    <property type="entry name" value="ENOYL-COA HYDRATASE"/>
    <property type="match status" value="1"/>
</dbReference>
<name>A0A417ZBE7_9MICO</name>
<dbReference type="Proteomes" id="UP000285376">
    <property type="component" value="Unassembled WGS sequence"/>
</dbReference>
<dbReference type="InterPro" id="IPR018376">
    <property type="entry name" value="Enoyl-CoA_hyd/isom_CS"/>
</dbReference>
<dbReference type="Gene3D" id="1.10.12.10">
    <property type="entry name" value="Lyase 2-enoyl-coa Hydratase, Chain A, domain 2"/>
    <property type="match status" value="1"/>
</dbReference>
<organism evidence="3 4">
    <name type="scientific">Dermacoccus abyssi</name>
    <dbReference type="NCBI Taxonomy" id="322596"/>
    <lineage>
        <taxon>Bacteria</taxon>
        <taxon>Bacillati</taxon>
        <taxon>Actinomycetota</taxon>
        <taxon>Actinomycetes</taxon>
        <taxon>Micrococcales</taxon>
        <taxon>Dermacoccaceae</taxon>
        <taxon>Dermacoccus</taxon>
    </lineage>
</organism>
<dbReference type="Gene3D" id="3.90.226.10">
    <property type="entry name" value="2-enoyl-CoA Hydratase, Chain A, domain 1"/>
    <property type="match status" value="1"/>
</dbReference>
<reference evidence="3 4" key="1">
    <citation type="submission" date="2018-08" db="EMBL/GenBank/DDBJ databases">
        <title>Whole genome sequence analysis of Dermacoccus abyssi bacteria isolated from Deep Mariana trench Micromonospora spp reveals genes involved in the environmental adaptation and production of secondary metabolites.</title>
        <authorList>
            <person name="Abdel-Mageed W.M."/>
            <person name="Lehri B."/>
            <person name="Nouioui I."/>
            <person name="Goodfellow I."/>
            <person name="Jaspars M."/>
            <person name="Karlyshev A."/>
        </authorList>
    </citation>
    <scope>NUCLEOTIDE SEQUENCE [LARGE SCALE GENOMIC DNA]</scope>
    <source>
        <strain evidence="3 4">MT1.1</strain>
    </source>
</reference>
<evidence type="ECO:0000256" key="2">
    <source>
        <dbReference type="RuleBase" id="RU003707"/>
    </source>
</evidence>
<dbReference type="GO" id="GO:0003824">
    <property type="term" value="F:catalytic activity"/>
    <property type="evidence" value="ECO:0007669"/>
    <property type="project" value="InterPro"/>
</dbReference>
<gene>
    <name evidence="3" type="ORF">D1832_00540</name>
</gene>
<dbReference type="RefSeq" id="WP_118912167.1">
    <property type="nucleotide sequence ID" value="NZ_CBCRVH010000001.1"/>
</dbReference>
<accession>A0A417ZBE7</accession>
<dbReference type="PANTHER" id="PTHR43459:SF1">
    <property type="entry name" value="EG:BACN32G11.4 PROTEIN"/>
    <property type="match status" value="1"/>
</dbReference>
<evidence type="ECO:0000313" key="4">
    <source>
        <dbReference type="Proteomes" id="UP000285376"/>
    </source>
</evidence>
<dbReference type="InterPro" id="IPR001753">
    <property type="entry name" value="Enoyl-CoA_hydra/iso"/>
</dbReference>
<evidence type="ECO:0000313" key="3">
    <source>
        <dbReference type="EMBL" id="RHW47969.1"/>
    </source>
</evidence>
<sequence>MTSDAPVLYDVSNSVATITLNRPKALNSLTTEARVELLEALRRAASDESARVVVLTGEGRGFCVGQDLREHAEQLASGGSGSTLSTVAEHYNPIAREIARMPKPVVARLNGVTAGAGLSIAMLADFRVAVESATFTTAFAGIGLSCDTGASWSLQRLVGPAHARELLFDATPIKADRALELGLVNTVVADDQLDATVDALVARLAAGPTAAYAAMREALMFASTHSLDESLDFEEPRMMATGATEDHSRAVTSFLAKEKPTFEGR</sequence>
<dbReference type="InterPro" id="IPR029045">
    <property type="entry name" value="ClpP/crotonase-like_dom_sf"/>
</dbReference>
<dbReference type="PROSITE" id="PS00166">
    <property type="entry name" value="ENOYL_COA_HYDRATASE"/>
    <property type="match status" value="1"/>
</dbReference>
<protein>
    <submittedName>
        <fullName evidence="3">Enoyl-CoA hydratase</fullName>
    </submittedName>
</protein>
<dbReference type="InterPro" id="IPR014748">
    <property type="entry name" value="Enoyl-CoA_hydra_C"/>
</dbReference>
<evidence type="ECO:0000256" key="1">
    <source>
        <dbReference type="ARBA" id="ARBA00005254"/>
    </source>
</evidence>